<accession>A0A1D2VE42</accession>
<dbReference type="EMBL" id="KV454484">
    <property type="protein sequence ID" value="ODV59780.1"/>
    <property type="molecule type" value="Genomic_DNA"/>
</dbReference>
<dbReference type="GeneID" id="30962298"/>
<dbReference type="Proteomes" id="UP000095038">
    <property type="component" value="Unassembled WGS sequence"/>
</dbReference>
<dbReference type="AlphaFoldDB" id="A0A1D2VE42"/>
<dbReference type="RefSeq" id="XP_020046087.1">
    <property type="nucleotide sequence ID" value="XM_020188662.1"/>
</dbReference>
<evidence type="ECO:0000313" key="1">
    <source>
        <dbReference type="EMBL" id="ODV59780.1"/>
    </source>
</evidence>
<keyword evidence="2" id="KW-1185">Reference proteome</keyword>
<dbReference type="InParanoid" id="A0A1D2VE42"/>
<sequence length="119" mass="13272">MCLPDISKCPEKPVWQMPFLHTAGLRAYAFVGGCTHAYADAELLHTVCGLLCYLMPGGHLLHANRLRKRAGCKVGRCRYVVQNIGEHVSVKVNATGLSCRNICEICEMCEIYVNCTWNK</sequence>
<reference evidence="2" key="1">
    <citation type="submission" date="2016-05" db="EMBL/GenBank/DDBJ databases">
        <title>Comparative genomics of biotechnologically important yeasts.</title>
        <authorList>
            <consortium name="DOE Joint Genome Institute"/>
            <person name="Riley R."/>
            <person name="Haridas S."/>
            <person name="Wolfe K.H."/>
            <person name="Lopes M.R."/>
            <person name="Hittinger C.T."/>
            <person name="Goker M."/>
            <person name="Salamov A."/>
            <person name="Wisecaver J."/>
            <person name="Long T.M."/>
            <person name="Aerts A.L."/>
            <person name="Barry K."/>
            <person name="Choi C."/>
            <person name="Clum A."/>
            <person name="Coughlan A.Y."/>
            <person name="Deshpande S."/>
            <person name="Douglass A.P."/>
            <person name="Hanson S.J."/>
            <person name="Klenk H.-P."/>
            <person name="Labutti K."/>
            <person name="Lapidus A."/>
            <person name="Lindquist E."/>
            <person name="Lipzen A."/>
            <person name="Meier-Kolthoff J.P."/>
            <person name="Ohm R.A."/>
            <person name="Otillar R.P."/>
            <person name="Pangilinan J."/>
            <person name="Peng Y."/>
            <person name="Rokas A."/>
            <person name="Rosa C.A."/>
            <person name="Scheuner C."/>
            <person name="Sibirny A.A."/>
            <person name="Slot J.C."/>
            <person name="Stielow J.B."/>
            <person name="Sun H."/>
            <person name="Kurtzman C.P."/>
            <person name="Blackwell M."/>
            <person name="Grigoriev I.V."/>
            <person name="Jeffries T.W."/>
        </authorList>
    </citation>
    <scope>NUCLEOTIDE SEQUENCE [LARGE SCALE GENOMIC DNA]</scope>
    <source>
        <strain evidence="2">DSM 1968</strain>
    </source>
</reference>
<proteinExistence type="predicted"/>
<protein>
    <submittedName>
        <fullName evidence="1">Uncharacterized protein</fullName>
    </submittedName>
</protein>
<organism evidence="1 2">
    <name type="scientific">Ascoidea rubescens DSM 1968</name>
    <dbReference type="NCBI Taxonomy" id="1344418"/>
    <lineage>
        <taxon>Eukaryota</taxon>
        <taxon>Fungi</taxon>
        <taxon>Dikarya</taxon>
        <taxon>Ascomycota</taxon>
        <taxon>Saccharomycotina</taxon>
        <taxon>Saccharomycetes</taxon>
        <taxon>Ascoideaceae</taxon>
        <taxon>Ascoidea</taxon>
    </lineage>
</organism>
<evidence type="ECO:0000313" key="2">
    <source>
        <dbReference type="Proteomes" id="UP000095038"/>
    </source>
</evidence>
<name>A0A1D2VE42_9ASCO</name>
<gene>
    <name evidence="1" type="ORF">ASCRUDRAFT_106923</name>
</gene>